<reference evidence="1 2" key="1">
    <citation type="submission" date="2024-07" db="EMBL/GenBank/DDBJ databases">
        <title>Section-level genome sequencing and comparative genomics of Aspergillus sections Usti and Cavernicolus.</title>
        <authorList>
            <consortium name="Lawrence Berkeley National Laboratory"/>
            <person name="Nybo J.L."/>
            <person name="Vesth T.C."/>
            <person name="Theobald S."/>
            <person name="Frisvad J.C."/>
            <person name="Larsen T.O."/>
            <person name="Kjaerboelling I."/>
            <person name="Rothschild-Mancinelli K."/>
            <person name="Lyhne E.K."/>
            <person name="Kogle M.E."/>
            <person name="Barry K."/>
            <person name="Clum A."/>
            <person name="Na H."/>
            <person name="Ledsgaard L."/>
            <person name="Lin J."/>
            <person name="Lipzen A."/>
            <person name="Kuo A."/>
            <person name="Riley R."/>
            <person name="Mondo S."/>
            <person name="Labutti K."/>
            <person name="Haridas S."/>
            <person name="Pangalinan J."/>
            <person name="Salamov A.A."/>
            <person name="Simmons B.A."/>
            <person name="Magnuson J.K."/>
            <person name="Chen J."/>
            <person name="Drula E."/>
            <person name="Henrissat B."/>
            <person name="Wiebenga A."/>
            <person name="Lubbers R.J."/>
            <person name="Gomes A.C."/>
            <person name="Makela M.R."/>
            <person name="Stajich J."/>
            <person name="Grigoriev I.V."/>
            <person name="Mortensen U.H."/>
            <person name="De Vries R.P."/>
            <person name="Baker S.E."/>
            <person name="Andersen M.R."/>
        </authorList>
    </citation>
    <scope>NUCLEOTIDE SEQUENCE [LARGE SCALE GENOMIC DNA]</scope>
    <source>
        <strain evidence="1 2">CBS 123904</strain>
    </source>
</reference>
<protein>
    <submittedName>
        <fullName evidence="1">Uncharacterized protein</fullName>
    </submittedName>
</protein>
<comment type="caution">
    <text evidence="1">The sequence shown here is derived from an EMBL/GenBank/DDBJ whole genome shotgun (WGS) entry which is preliminary data.</text>
</comment>
<evidence type="ECO:0000313" key="2">
    <source>
        <dbReference type="Proteomes" id="UP001610446"/>
    </source>
</evidence>
<sequence>MSDTDFLRLPREIRNNIYRRILAVPHPIYLSQDPDVQSREASAVPYAANRFTLEEVVVVVQPRRQLYYYHGLLESFLDCIGRANAASLSHLSITFPAIDRLDVGICLTEDGSRILDRLRQECTGLMTIETLVNGQESSCEVFGEEMEGDDSVRNMFLEMDAKLKGIESLRTITVKVSSSAVSTSVRESLQELGWVV</sequence>
<gene>
    <name evidence="1" type="ORF">BJY01DRAFT_256290</name>
</gene>
<keyword evidence="2" id="KW-1185">Reference proteome</keyword>
<accession>A0ABR4IC20</accession>
<name>A0ABR4IC20_9EURO</name>
<evidence type="ECO:0000313" key="1">
    <source>
        <dbReference type="EMBL" id="KAL2825259.1"/>
    </source>
</evidence>
<dbReference type="EMBL" id="JBFXLU010000500">
    <property type="protein sequence ID" value="KAL2825259.1"/>
    <property type="molecule type" value="Genomic_DNA"/>
</dbReference>
<dbReference type="Proteomes" id="UP001610446">
    <property type="component" value="Unassembled WGS sequence"/>
</dbReference>
<organism evidence="1 2">
    <name type="scientific">Aspergillus pseudoustus</name>
    <dbReference type="NCBI Taxonomy" id="1810923"/>
    <lineage>
        <taxon>Eukaryota</taxon>
        <taxon>Fungi</taxon>
        <taxon>Dikarya</taxon>
        <taxon>Ascomycota</taxon>
        <taxon>Pezizomycotina</taxon>
        <taxon>Eurotiomycetes</taxon>
        <taxon>Eurotiomycetidae</taxon>
        <taxon>Eurotiales</taxon>
        <taxon>Aspergillaceae</taxon>
        <taxon>Aspergillus</taxon>
        <taxon>Aspergillus subgen. Nidulantes</taxon>
    </lineage>
</organism>
<proteinExistence type="predicted"/>